<dbReference type="GO" id="GO:0006259">
    <property type="term" value="P:DNA metabolic process"/>
    <property type="evidence" value="ECO:0007669"/>
    <property type="project" value="InterPro"/>
</dbReference>
<gene>
    <name evidence="2" type="ORF">C0W53_15910</name>
</gene>
<evidence type="ECO:0008006" key="4">
    <source>
        <dbReference type="Google" id="ProtNLM"/>
    </source>
</evidence>
<dbReference type="EMBL" id="PYOZ01000010">
    <property type="protein sequence ID" value="PSX44112.1"/>
    <property type="molecule type" value="Genomic_DNA"/>
</dbReference>
<evidence type="ECO:0000313" key="2">
    <source>
        <dbReference type="EMBL" id="PSX44112.1"/>
    </source>
</evidence>
<evidence type="ECO:0000256" key="1">
    <source>
        <dbReference type="SAM" id="Coils"/>
    </source>
</evidence>
<organism evidence="2 3">
    <name type="scientific">Photobacterium kishitanii</name>
    <dbReference type="NCBI Taxonomy" id="318456"/>
    <lineage>
        <taxon>Bacteria</taxon>
        <taxon>Pseudomonadati</taxon>
        <taxon>Pseudomonadota</taxon>
        <taxon>Gammaproteobacteria</taxon>
        <taxon>Vibrionales</taxon>
        <taxon>Vibrionaceae</taxon>
        <taxon>Photobacterium</taxon>
    </lineage>
</organism>
<dbReference type="GO" id="GO:0003677">
    <property type="term" value="F:DNA binding"/>
    <property type="evidence" value="ECO:0007669"/>
    <property type="project" value="InterPro"/>
</dbReference>
<dbReference type="Proteomes" id="UP000240728">
    <property type="component" value="Unassembled WGS sequence"/>
</dbReference>
<name>A0AAX0YRK0_9GAMM</name>
<sequence>MGINISKDYISSLGLETVEEAFNLVKTHCFTTIEQKTNADIQLVLSACVVNNLDPRFNEIYADLDSFGNIVPILKIRGWERIADASDRISGIEFIYSDDTKLIGSLSGCSWIECHVYIDGKDRPITSRVWLEERIQLAGSWLTMPNCRLEQAAYISAVRRALGVRGVYDYDENTLAEVMDMSNQPSAGVNYLVEDDSCDHALEEMINIVATDKSSNDDEVQVEKSTENIKLIKARIELLELELEDLSSDSIEYVEAKTSLLKLKKQLTLKLQKPAEEDMALVETSTIINDHQMPAAVVPSVAEKTTSIFRPSARDRSTLNNYKNYVANSGIDSVIQHIESDHSLVKPGLTTWLISQLKAA</sequence>
<protein>
    <recommendedName>
        <fullName evidence="4">Phage recombination protein Bet</fullName>
    </recommendedName>
</protein>
<dbReference type="AlphaFoldDB" id="A0AAX0YRK0"/>
<keyword evidence="1" id="KW-0175">Coiled coil</keyword>
<accession>A0AAX0YRK0</accession>
<feature type="coiled-coil region" evidence="1">
    <location>
        <begin position="222"/>
        <end position="249"/>
    </location>
</feature>
<reference evidence="2 3" key="1">
    <citation type="submission" date="2018-01" db="EMBL/GenBank/DDBJ databases">
        <title>Whole genome sequencing of Histamine producing bacteria.</title>
        <authorList>
            <person name="Butler K."/>
        </authorList>
    </citation>
    <scope>NUCLEOTIDE SEQUENCE [LARGE SCALE GENOMIC DNA]</scope>
    <source>
        <strain evidence="2 3">A1-4</strain>
    </source>
</reference>
<proteinExistence type="predicted"/>
<comment type="caution">
    <text evidence="2">The sequence shown here is derived from an EMBL/GenBank/DDBJ whole genome shotgun (WGS) entry which is preliminary data.</text>
</comment>
<dbReference type="RefSeq" id="WP_045043120.1">
    <property type="nucleotide sequence ID" value="NZ_JZTB01000014.1"/>
</dbReference>
<keyword evidence="3" id="KW-1185">Reference proteome</keyword>
<evidence type="ECO:0000313" key="3">
    <source>
        <dbReference type="Proteomes" id="UP000240728"/>
    </source>
</evidence>